<sequence>MRPELTKDLPINEFTDFYWLKTELQQFCRENNMSPSGSKMELSKRIEVLLTTGDTQQITTRPKRRSSSKTQAPLTLDTVIRENHRCSQEVRTFFKKAIHPTFHFSTYIQNYFKENVGKTYRDVVKAWHEEEKRKKQPSYQKEIAPQFEYNRFISDFFKDQKNNGKSRDDAIAAWKHLKVQPGSNQYRS</sequence>
<reference evidence="2 3" key="1">
    <citation type="submission" date="2015-01" db="EMBL/GenBank/DDBJ databases">
        <title>Genome sequence of bacillus megaterium Q3.</title>
        <authorList>
            <person name="Wang Y."/>
            <person name="Luo K."/>
            <person name="Bai L."/>
            <person name="Luo F."/>
        </authorList>
    </citation>
    <scope>NUCLEOTIDE SEQUENCE [LARGE SCALE GENOMIC DNA]</scope>
    <source>
        <strain evidence="2 3">Q3</strain>
    </source>
</reference>
<protein>
    <recommendedName>
        <fullName evidence="1">DUF6434 domain-containing protein</fullName>
    </recommendedName>
</protein>
<gene>
    <name evidence="2" type="ORF">AS52_02816</name>
</gene>
<dbReference type="Pfam" id="PF18953">
    <property type="entry name" value="SAP_new25"/>
    <property type="match status" value="1"/>
</dbReference>
<name>A0A806TTC3_PRIMG</name>
<proteinExistence type="predicted"/>
<dbReference type="Proteomes" id="UP000036410">
    <property type="component" value="Chromosome"/>
</dbReference>
<evidence type="ECO:0000259" key="1">
    <source>
        <dbReference type="Pfam" id="PF20026"/>
    </source>
</evidence>
<feature type="domain" description="DUF6434" evidence="1">
    <location>
        <begin position="70"/>
        <end position="129"/>
    </location>
</feature>
<accession>A0A806TTC3</accession>
<dbReference type="EMBL" id="CP010586">
    <property type="protein sequence ID" value="AKP77777.1"/>
    <property type="molecule type" value="Genomic_DNA"/>
</dbReference>
<evidence type="ECO:0000313" key="2">
    <source>
        <dbReference type="EMBL" id="AKP77777.1"/>
    </source>
</evidence>
<dbReference type="AlphaFoldDB" id="A0A806TTC3"/>
<evidence type="ECO:0000313" key="3">
    <source>
        <dbReference type="Proteomes" id="UP000036410"/>
    </source>
</evidence>
<dbReference type="RefSeq" id="WP_034268657.1">
    <property type="nucleotide sequence ID" value="NZ_CP010586.1"/>
</dbReference>
<organism evidence="2 3">
    <name type="scientific">Priestia megaterium Q3</name>
    <dbReference type="NCBI Taxonomy" id="1452722"/>
    <lineage>
        <taxon>Bacteria</taxon>
        <taxon>Bacillati</taxon>
        <taxon>Bacillota</taxon>
        <taxon>Bacilli</taxon>
        <taxon>Bacillales</taxon>
        <taxon>Bacillaceae</taxon>
        <taxon>Priestia</taxon>
    </lineage>
</organism>
<dbReference type="InterPro" id="IPR045492">
    <property type="entry name" value="DUF6434"/>
</dbReference>
<dbReference type="Pfam" id="PF20026">
    <property type="entry name" value="DUF6434"/>
    <property type="match status" value="1"/>
</dbReference>